<evidence type="ECO:0000313" key="2">
    <source>
        <dbReference type="EMBL" id="EFX84026.1"/>
    </source>
</evidence>
<evidence type="ECO:0000313" key="3">
    <source>
        <dbReference type="Proteomes" id="UP000000305"/>
    </source>
</evidence>
<feature type="chain" id="PRO_5003240977" evidence="1">
    <location>
        <begin position="23"/>
        <end position="203"/>
    </location>
</feature>
<feature type="signal peptide" evidence="1">
    <location>
        <begin position="1"/>
        <end position="22"/>
    </location>
</feature>
<reference evidence="2 3" key="1">
    <citation type="journal article" date="2011" name="Science">
        <title>The ecoresponsive genome of Daphnia pulex.</title>
        <authorList>
            <person name="Colbourne J.K."/>
            <person name="Pfrender M.E."/>
            <person name="Gilbert D."/>
            <person name="Thomas W.K."/>
            <person name="Tucker A."/>
            <person name="Oakley T.H."/>
            <person name="Tokishita S."/>
            <person name="Aerts A."/>
            <person name="Arnold G.J."/>
            <person name="Basu M.K."/>
            <person name="Bauer D.J."/>
            <person name="Caceres C.E."/>
            <person name="Carmel L."/>
            <person name="Casola C."/>
            <person name="Choi J.H."/>
            <person name="Detter J.C."/>
            <person name="Dong Q."/>
            <person name="Dusheyko S."/>
            <person name="Eads B.D."/>
            <person name="Frohlich T."/>
            <person name="Geiler-Samerotte K.A."/>
            <person name="Gerlach D."/>
            <person name="Hatcher P."/>
            <person name="Jogdeo S."/>
            <person name="Krijgsveld J."/>
            <person name="Kriventseva E.V."/>
            <person name="Kultz D."/>
            <person name="Laforsch C."/>
            <person name="Lindquist E."/>
            <person name="Lopez J."/>
            <person name="Manak J.R."/>
            <person name="Muller J."/>
            <person name="Pangilinan J."/>
            <person name="Patwardhan R.P."/>
            <person name="Pitluck S."/>
            <person name="Pritham E.J."/>
            <person name="Rechtsteiner A."/>
            <person name="Rho M."/>
            <person name="Rogozin I.B."/>
            <person name="Sakarya O."/>
            <person name="Salamov A."/>
            <person name="Schaack S."/>
            <person name="Shapiro H."/>
            <person name="Shiga Y."/>
            <person name="Skalitzky C."/>
            <person name="Smith Z."/>
            <person name="Souvorov A."/>
            <person name="Sung W."/>
            <person name="Tang Z."/>
            <person name="Tsuchiya D."/>
            <person name="Tu H."/>
            <person name="Vos H."/>
            <person name="Wang M."/>
            <person name="Wolf Y.I."/>
            <person name="Yamagata H."/>
            <person name="Yamada T."/>
            <person name="Ye Y."/>
            <person name="Shaw J.R."/>
            <person name="Andrews J."/>
            <person name="Crease T.J."/>
            <person name="Tang H."/>
            <person name="Lucas S.M."/>
            <person name="Robertson H.M."/>
            <person name="Bork P."/>
            <person name="Koonin E.V."/>
            <person name="Zdobnov E.M."/>
            <person name="Grigoriev I.V."/>
            <person name="Lynch M."/>
            <person name="Boore J.L."/>
        </authorList>
    </citation>
    <scope>NUCLEOTIDE SEQUENCE [LARGE SCALE GENOMIC DNA]</scope>
</reference>
<protein>
    <submittedName>
        <fullName evidence="2">Uncharacterized protein</fullName>
    </submittedName>
</protein>
<keyword evidence="1" id="KW-0732">Signal</keyword>
<dbReference type="EMBL" id="GL732535">
    <property type="protein sequence ID" value="EFX84026.1"/>
    <property type="molecule type" value="Genomic_DNA"/>
</dbReference>
<gene>
    <name evidence="2" type="ORF">DAPPUDRAFT_315118</name>
</gene>
<name>E9G8T0_DAPPU</name>
<accession>E9G8T0</accession>
<dbReference type="InParanoid" id="E9G8T0"/>
<proteinExistence type="predicted"/>
<dbReference type="KEGG" id="dpx:DAPPUDRAFT_315118"/>
<dbReference type="AlphaFoldDB" id="E9G8T0"/>
<dbReference type="PhylomeDB" id="E9G8T0"/>
<evidence type="ECO:0000256" key="1">
    <source>
        <dbReference type="SAM" id="SignalP"/>
    </source>
</evidence>
<keyword evidence="3" id="KW-1185">Reference proteome</keyword>
<sequence>MAFSTSASLLLIAYICCFIVNAAELKQFFPSVANRQSKQMFYMPSSIFNYYNPYGAQIMVPTAGQIQPEFLSSGGSELAAMEKIMNQNEALTLSPVSTACVITAGYSSPCVASSSAPTGTISVTFTAAAQTVAVAISPKNLFSTRVKFTCTTLTDVAGYSKSAKLTTTGVKEVIENKPALLIVSLLDATKTSGSLKCSWSSLN</sequence>
<organism evidence="2 3">
    <name type="scientific">Daphnia pulex</name>
    <name type="common">Water flea</name>
    <dbReference type="NCBI Taxonomy" id="6669"/>
    <lineage>
        <taxon>Eukaryota</taxon>
        <taxon>Metazoa</taxon>
        <taxon>Ecdysozoa</taxon>
        <taxon>Arthropoda</taxon>
        <taxon>Crustacea</taxon>
        <taxon>Branchiopoda</taxon>
        <taxon>Diplostraca</taxon>
        <taxon>Cladocera</taxon>
        <taxon>Anomopoda</taxon>
        <taxon>Daphniidae</taxon>
        <taxon>Daphnia</taxon>
    </lineage>
</organism>
<dbReference type="Proteomes" id="UP000000305">
    <property type="component" value="Unassembled WGS sequence"/>
</dbReference>
<dbReference type="HOGENOM" id="CLU_097676_0_0_1"/>